<feature type="region of interest" description="Disordered" evidence="1">
    <location>
        <begin position="67"/>
        <end position="104"/>
    </location>
</feature>
<keyword evidence="3" id="KW-1185">Reference proteome</keyword>
<organism evidence="2 3">
    <name type="scientific">Panicum hallii var. hallii</name>
    <dbReference type="NCBI Taxonomy" id="1504633"/>
    <lineage>
        <taxon>Eukaryota</taxon>
        <taxon>Viridiplantae</taxon>
        <taxon>Streptophyta</taxon>
        <taxon>Embryophyta</taxon>
        <taxon>Tracheophyta</taxon>
        <taxon>Spermatophyta</taxon>
        <taxon>Magnoliopsida</taxon>
        <taxon>Liliopsida</taxon>
        <taxon>Poales</taxon>
        <taxon>Poaceae</taxon>
        <taxon>PACMAD clade</taxon>
        <taxon>Panicoideae</taxon>
        <taxon>Panicodae</taxon>
        <taxon>Paniceae</taxon>
        <taxon>Panicinae</taxon>
        <taxon>Panicum</taxon>
        <taxon>Panicum sect. Panicum</taxon>
    </lineage>
</organism>
<feature type="compositionally biased region" description="Low complexity" evidence="1">
    <location>
        <begin position="89"/>
        <end position="104"/>
    </location>
</feature>
<dbReference type="Proteomes" id="UP000244336">
    <property type="component" value="Chromosome 9"/>
</dbReference>
<dbReference type="Gramene" id="PUZ39150">
    <property type="protein sequence ID" value="PUZ39150"/>
    <property type="gene ID" value="GQ55_9G262200"/>
</dbReference>
<dbReference type="EMBL" id="CM009757">
    <property type="protein sequence ID" value="PUZ39149.1"/>
    <property type="molecule type" value="Genomic_DNA"/>
</dbReference>
<protein>
    <submittedName>
        <fullName evidence="2">Uncharacterized protein</fullName>
    </submittedName>
</protein>
<dbReference type="AlphaFoldDB" id="A0A2T7C726"/>
<accession>A0A2T7C726</accession>
<evidence type="ECO:0000313" key="3">
    <source>
        <dbReference type="Proteomes" id="UP000244336"/>
    </source>
</evidence>
<proteinExistence type="predicted"/>
<evidence type="ECO:0000313" key="2">
    <source>
        <dbReference type="EMBL" id="PUZ39149.1"/>
    </source>
</evidence>
<name>A0A2T7C726_9POAL</name>
<dbReference type="Gramene" id="PUZ39149">
    <property type="protein sequence ID" value="PUZ39149"/>
    <property type="gene ID" value="GQ55_9G262200"/>
</dbReference>
<gene>
    <name evidence="2" type="ORF">GQ55_9G262200</name>
</gene>
<sequence length="178" mass="19468">MTTGCIFCFATAGTIYRPYTIGIIQVLQHRRLALSSLHHHRRCPPSLSHSSLFLRLENEKRLRRCAPSRNLPPRAHAVPSARERRGVPRRAAAPRGGAAVPGEGARCGGLRRGRVWRQAPARALAAAPAKAHAAPPTRKRLDAAPPQHNCLNILRMEVSVASFVRCSRSAATTPARFI</sequence>
<reference evidence="2 3" key="1">
    <citation type="submission" date="2018-04" db="EMBL/GenBank/DDBJ databases">
        <title>WGS assembly of Panicum hallii var. hallii HAL2.</title>
        <authorList>
            <person name="Lovell J."/>
            <person name="Jenkins J."/>
            <person name="Lowry D."/>
            <person name="Mamidi S."/>
            <person name="Sreedasyam A."/>
            <person name="Weng X."/>
            <person name="Barry K."/>
            <person name="Bonette J."/>
            <person name="Campitelli B."/>
            <person name="Daum C."/>
            <person name="Gordon S."/>
            <person name="Gould B."/>
            <person name="Lipzen A."/>
            <person name="MacQueen A."/>
            <person name="Palacio-Mejia J."/>
            <person name="Plott C."/>
            <person name="Shakirov E."/>
            <person name="Shu S."/>
            <person name="Yoshinaga Y."/>
            <person name="Zane M."/>
            <person name="Rokhsar D."/>
            <person name="Grimwood J."/>
            <person name="Schmutz J."/>
            <person name="Juenger T."/>
        </authorList>
    </citation>
    <scope>NUCLEOTIDE SEQUENCE [LARGE SCALE GENOMIC DNA]</scope>
    <source>
        <strain evidence="3">cv. HAL2</strain>
        <strain evidence="2">HAL2</strain>
    </source>
</reference>
<evidence type="ECO:0000256" key="1">
    <source>
        <dbReference type="SAM" id="MobiDB-lite"/>
    </source>
</evidence>
<dbReference type="EMBL" id="CM009757">
    <property type="protein sequence ID" value="PUZ39150.1"/>
    <property type="molecule type" value="Genomic_DNA"/>
</dbReference>